<evidence type="ECO:0008006" key="4">
    <source>
        <dbReference type="Google" id="ProtNLM"/>
    </source>
</evidence>
<gene>
    <name evidence="2" type="ORF">PXH66_19175</name>
</gene>
<feature type="transmembrane region" description="Helical" evidence="1">
    <location>
        <begin position="314"/>
        <end position="333"/>
    </location>
</feature>
<keyword evidence="3" id="KW-1185">Reference proteome</keyword>
<keyword evidence="1" id="KW-0812">Transmembrane</keyword>
<sequence length="372" mass="42607">MSHRTLWFISLTLSLLFVAGTGFIWHGEVATYESDPQQLLNQAQVDAVMEACVKMHPDQAGFLTIPTGVFIQSLEFVSASDVNFTGYVWQRYAMDLPPTVTRGLVFPDEIESAMTWTREAYRRRDGDVEVIGWYFDVTVRQPFDYSRYPLDRHDVWLRLWHADFDKNIILTPDFNAYRSTAKGEAFGLDQKIVSGLWQINETFFGYQHADYDTNFGIPDYVGQEHFPELHFNVVVSRRFLNAFIVNLIPLFIVAILLMSILLTTTADKEKAETFGFSTSGAIGAASALFFVVMLGHIQLRETLTDAPIVYIEQYYFVIYVAILMVALNVYLFTSGNQRGVFRVLTYEHNLIPKLIYFPAITASLFAITVRYF</sequence>
<keyword evidence="1" id="KW-0472">Membrane</keyword>
<reference evidence="2" key="1">
    <citation type="submission" date="2023-03" db="EMBL/GenBank/DDBJ databases">
        <title>Lomoglobus Profundus gen. nov., sp. nov., a novel member of the phylum Verrucomicrobia, isolated from deep-marine sediment of South China Sea.</title>
        <authorList>
            <person name="Ahmad T."/>
            <person name="Ishaq S.E."/>
            <person name="Wang F."/>
        </authorList>
    </citation>
    <scope>NUCLEOTIDE SEQUENCE</scope>
    <source>
        <strain evidence="2">LMO-M01</strain>
    </source>
</reference>
<evidence type="ECO:0000256" key="1">
    <source>
        <dbReference type="SAM" id="Phobius"/>
    </source>
</evidence>
<protein>
    <recommendedName>
        <fullName evidence="4">Neurotransmitter-gated ion-channel ligand-binding domain-containing protein</fullName>
    </recommendedName>
</protein>
<keyword evidence="1" id="KW-1133">Transmembrane helix</keyword>
<evidence type="ECO:0000313" key="3">
    <source>
        <dbReference type="Proteomes" id="UP001218638"/>
    </source>
</evidence>
<dbReference type="Proteomes" id="UP001218638">
    <property type="component" value="Chromosome"/>
</dbReference>
<dbReference type="RefSeq" id="WP_330930900.1">
    <property type="nucleotide sequence ID" value="NZ_CP119075.1"/>
</dbReference>
<organism evidence="2 3">
    <name type="scientific">Synoicihabitans lomoniglobus</name>
    <dbReference type="NCBI Taxonomy" id="2909285"/>
    <lineage>
        <taxon>Bacteria</taxon>
        <taxon>Pseudomonadati</taxon>
        <taxon>Verrucomicrobiota</taxon>
        <taxon>Opitutia</taxon>
        <taxon>Opitutales</taxon>
        <taxon>Opitutaceae</taxon>
        <taxon>Synoicihabitans</taxon>
    </lineage>
</organism>
<dbReference type="EMBL" id="CP119075">
    <property type="protein sequence ID" value="WED64467.1"/>
    <property type="molecule type" value="Genomic_DNA"/>
</dbReference>
<feature type="transmembrane region" description="Helical" evidence="1">
    <location>
        <begin position="354"/>
        <end position="371"/>
    </location>
</feature>
<evidence type="ECO:0000313" key="2">
    <source>
        <dbReference type="EMBL" id="WED64467.1"/>
    </source>
</evidence>
<feature type="transmembrane region" description="Helical" evidence="1">
    <location>
        <begin position="239"/>
        <end position="262"/>
    </location>
</feature>
<proteinExistence type="predicted"/>
<name>A0AAE9ZUR4_9BACT</name>
<dbReference type="KEGG" id="slom:PXH66_19175"/>
<accession>A0AAE9ZUR4</accession>
<dbReference type="AlphaFoldDB" id="A0AAE9ZUR4"/>
<feature type="transmembrane region" description="Helical" evidence="1">
    <location>
        <begin position="274"/>
        <end position="294"/>
    </location>
</feature>